<protein>
    <submittedName>
        <fullName evidence="2">Uncharacterized protein</fullName>
    </submittedName>
</protein>
<dbReference type="Proteomes" id="UP000184074">
    <property type="component" value="Unassembled WGS sequence"/>
</dbReference>
<dbReference type="AlphaFoldDB" id="A0A1M5RFS4"/>
<keyword evidence="1" id="KW-0812">Transmembrane</keyword>
<dbReference type="OrthoDB" id="7652294at2"/>
<accession>A0A1M5RFS4</accession>
<sequence length="95" mass="10818">MILSRALAKHRISSGEHPKWVAAWLPVVVDGAVLFTILYLAFPWVTDLLDGSSLGLVFAFFFLFYFVPIQIVLIWSALWAAKSRNTHDDNDQRPE</sequence>
<dbReference type="STRING" id="1508389.SAMN05444003_2568"/>
<organism evidence="2 3">
    <name type="scientific">Cognatiyoonia sediminum</name>
    <dbReference type="NCBI Taxonomy" id="1508389"/>
    <lineage>
        <taxon>Bacteria</taxon>
        <taxon>Pseudomonadati</taxon>
        <taxon>Pseudomonadota</taxon>
        <taxon>Alphaproteobacteria</taxon>
        <taxon>Rhodobacterales</taxon>
        <taxon>Paracoccaceae</taxon>
        <taxon>Cognatiyoonia</taxon>
    </lineage>
</organism>
<evidence type="ECO:0000256" key="1">
    <source>
        <dbReference type="SAM" id="Phobius"/>
    </source>
</evidence>
<proteinExistence type="predicted"/>
<dbReference type="RefSeq" id="WP_072901687.1">
    <property type="nucleotide sequence ID" value="NZ_FQXB01000004.1"/>
</dbReference>
<keyword evidence="3" id="KW-1185">Reference proteome</keyword>
<feature type="transmembrane region" description="Helical" evidence="1">
    <location>
        <begin position="21"/>
        <end position="42"/>
    </location>
</feature>
<evidence type="ECO:0000313" key="3">
    <source>
        <dbReference type="Proteomes" id="UP000184074"/>
    </source>
</evidence>
<evidence type="ECO:0000313" key="2">
    <source>
        <dbReference type="EMBL" id="SHH25207.1"/>
    </source>
</evidence>
<reference evidence="2 3" key="1">
    <citation type="submission" date="2016-11" db="EMBL/GenBank/DDBJ databases">
        <authorList>
            <person name="Jaros S."/>
            <person name="Januszkiewicz K."/>
            <person name="Wedrychowicz H."/>
        </authorList>
    </citation>
    <scope>NUCLEOTIDE SEQUENCE [LARGE SCALE GENOMIC DNA]</scope>
    <source>
        <strain evidence="2 3">DSM 28715</strain>
    </source>
</reference>
<dbReference type="EMBL" id="FQXB01000004">
    <property type="protein sequence ID" value="SHH25207.1"/>
    <property type="molecule type" value="Genomic_DNA"/>
</dbReference>
<keyword evidence="1" id="KW-1133">Transmembrane helix</keyword>
<gene>
    <name evidence="2" type="ORF">SAMN05444003_2568</name>
</gene>
<name>A0A1M5RFS4_9RHOB</name>
<feature type="transmembrane region" description="Helical" evidence="1">
    <location>
        <begin position="54"/>
        <end position="78"/>
    </location>
</feature>
<keyword evidence="1" id="KW-0472">Membrane</keyword>